<dbReference type="GO" id="GO:0005634">
    <property type="term" value="C:nucleus"/>
    <property type="evidence" value="ECO:0007669"/>
    <property type="project" value="TreeGrafter"/>
</dbReference>
<dbReference type="PANTHER" id="PTHR47502:SF1">
    <property type="entry name" value="THAP DOMAIN-CONTAINING PROTEIN 7"/>
    <property type="match status" value="1"/>
</dbReference>
<reference evidence="9" key="1">
    <citation type="journal article" date="2022" name="bioRxiv">
        <title>Sequencing and chromosome-scale assembly of the giantPleurodeles waltlgenome.</title>
        <authorList>
            <person name="Brown T."/>
            <person name="Elewa A."/>
            <person name="Iarovenko S."/>
            <person name="Subramanian E."/>
            <person name="Araus A.J."/>
            <person name="Petzold A."/>
            <person name="Susuki M."/>
            <person name="Suzuki K.-i.T."/>
            <person name="Hayashi T."/>
            <person name="Toyoda A."/>
            <person name="Oliveira C."/>
            <person name="Osipova E."/>
            <person name="Leigh N.D."/>
            <person name="Simon A."/>
            <person name="Yun M.H."/>
        </authorList>
    </citation>
    <scope>NUCLEOTIDE SEQUENCE</scope>
    <source>
        <strain evidence="9">20211129_DDA</strain>
        <tissue evidence="9">Liver</tissue>
    </source>
</reference>
<evidence type="ECO:0000313" key="9">
    <source>
        <dbReference type="EMBL" id="KAJ1130979.1"/>
    </source>
</evidence>
<evidence type="ECO:0000256" key="6">
    <source>
        <dbReference type="SAM" id="Coils"/>
    </source>
</evidence>
<dbReference type="PROSITE" id="PS50950">
    <property type="entry name" value="ZF_THAP"/>
    <property type="match status" value="2"/>
</dbReference>
<dbReference type="AlphaFoldDB" id="A0AAV7PSZ0"/>
<dbReference type="GO" id="GO:0006355">
    <property type="term" value="P:regulation of DNA-templated transcription"/>
    <property type="evidence" value="ECO:0007669"/>
    <property type="project" value="TreeGrafter"/>
</dbReference>
<protein>
    <recommendedName>
        <fullName evidence="8">THAP-type domain-containing protein</fullName>
    </recommendedName>
</protein>
<dbReference type="GO" id="GO:0008270">
    <property type="term" value="F:zinc ion binding"/>
    <property type="evidence" value="ECO:0007669"/>
    <property type="project" value="UniProtKB-KW"/>
</dbReference>
<dbReference type="InterPro" id="IPR026519">
    <property type="entry name" value="THAP7"/>
</dbReference>
<evidence type="ECO:0000256" key="2">
    <source>
        <dbReference type="ARBA" id="ARBA00022771"/>
    </source>
</evidence>
<dbReference type="SMART" id="SM00980">
    <property type="entry name" value="THAP"/>
    <property type="match status" value="2"/>
</dbReference>
<dbReference type="Proteomes" id="UP001066276">
    <property type="component" value="Chromosome 7"/>
</dbReference>
<organism evidence="9 10">
    <name type="scientific">Pleurodeles waltl</name>
    <name type="common">Iberian ribbed newt</name>
    <dbReference type="NCBI Taxonomy" id="8319"/>
    <lineage>
        <taxon>Eukaryota</taxon>
        <taxon>Metazoa</taxon>
        <taxon>Chordata</taxon>
        <taxon>Craniata</taxon>
        <taxon>Vertebrata</taxon>
        <taxon>Euteleostomi</taxon>
        <taxon>Amphibia</taxon>
        <taxon>Batrachia</taxon>
        <taxon>Caudata</taxon>
        <taxon>Salamandroidea</taxon>
        <taxon>Salamandridae</taxon>
        <taxon>Pleurodelinae</taxon>
        <taxon>Pleurodeles</taxon>
    </lineage>
</organism>
<comment type="caution">
    <text evidence="9">The sequence shown here is derived from an EMBL/GenBank/DDBJ whole genome shotgun (WGS) entry which is preliminary data.</text>
</comment>
<feature type="coiled-coil region" evidence="6">
    <location>
        <begin position="385"/>
        <end position="412"/>
    </location>
</feature>
<dbReference type="Pfam" id="PF05485">
    <property type="entry name" value="THAP"/>
    <property type="match status" value="2"/>
</dbReference>
<evidence type="ECO:0000256" key="3">
    <source>
        <dbReference type="ARBA" id="ARBA00022833"/>
    </source>
</evidence>
<evidence type="ECO:0000256" key="5">
    <source>
        <dbReference type="PROSITE-ProRule" id="PRU00309"/>
    </source>
</evidence>
<keyword evidence="10" id="KW-1185">Reference proteome</keyword>
<dbReference type="EMBL" id="JANPWB010000011">
    <property type="protein sequence ID" value="KAJ1130979.1"/>
    <property type="molecule type" value="Genomic_DNA"/>
</dbReference>
<name>A0AAV7PSZ0_PLEWA</name>
<evidence type="ECO:0000256" key="7">
    <source>
        <dbReference type="SAM" id="MobiDB-lite"/>
    </source>
</evidence>
<keyword evidence="3" id="KW-0862">Zinc</keyword>
<dbReference type="Gene3D" id="6.20.210.20">
    <property type="entry name" value="THAP domain"/>
    <property type="match status" value="1"/>
</dbReference>
<dbReference type="SMART" id="SM00692">
    <property type="entry name" value="DM3"/>
    <property type="match status" value="2"/>
</dbReference>
<feature type="domain" description="THAP-type" evidence="8">
    <location>
        <begin position="1"/>
        <end position="89"/>
    </location>
</feature>
<keyword evidence="6" id="KW-0175">Coiled coil</keyword>
<evidence type="ECO:0000256" key="4">
    <source>
        <dbReference type="ARBA" id="ARBA00023125"/>
    </source>
</evidence>
<evidence type="ECO:0000259" key="8">
    <source>
        <dbReference type="PROSITE" id="PS50950"/>
    </source>
</evidence>
<keyword evidence="1" id="KW-0479">Metal-binding</keyword>
<feature type="compositionally biased region" description="Low complexity" evidence="7">
    <location>
        <begin position="337"/>
        <end position="353"/>
    </location>
</feature>
<feature type="region of interest" description="Disordered" evidence="7">
    <location>
        <begin position="297"/>
        <end position="353"/>
    </location>
</feature>
<dbReference type="InterPro" id="IPR038441">
    <property type="entry name" value="THAP_Znf_sf"/>
</dbReference>
<proteinExistence type="predicted"/>
<keyword evidence="4 5" id="KW-0238">DNA-binding</keyword>
<feature type="compositionally biased region" description="Polar residues" evidence="7">
    <location>
        <begin position="297"/>
        <end position="307"/>
    </location>
</feature>
<keyword evidence="2 5" id="KW-0863">Zinc-finger</keyword>
<evidence type="ECO:0000256" key="1">
    <source>
        <dbReference type="ARBA" id="ARBA00022723"/>
    </source>
</evidence>
<gene>
    <name evidence="9" type="ORF">NDU88_009323</name>
</gene>
<sequence length="450" mass="50788">MVRTCSAANCVNRHTPTSKRRGITFHRFPKEGGRRELWVAAVALSHSTADSNWTPSVHSSLCSQHFQDKDFDRTGQTVRLRETAVPTLFPRVKPSKMPRHCSATGCTMRDTRETRNKGVSFHRLPKKENPRRILWLANCCRTDSSGTGVWDPTSEYIYFCSRHFEKSCFEVVGMSGYHRLKEDAVPTIFDALPRPHRRKNKLQGKKTIGLANVRPKRWNTQQVVRTRASHADCEETTEMLCFAETSSPSASEFANFHRVYTGSLSTPGGNSVKKSTVVTISPPNHVCPMSKDSREVTSLTCSVPNSESASDTPSAVDDDDDDVSVTPSGFEAVVPTSSSSAQESEPSRPVSPSVYMLRLPPPLGAYIQNEHSYHVGNALLWKRRAEAALDALDKAQRQLQACKRREQRLRMRICGLQQERMREKRAQTDVREKLKEHLQVFELQLINDFE</sequence>
<dbReference type="PANTHER" id="PTHR47502">
    <property type="entry name" value="THAP DOMAIN-CONTAINING PROTEIN 7"/>
    <property type="match status" value="1"/>
</dbReference>
<dbReference type="InterPro" id="IPR006612">
    <property type="entry name" value="THAP_Znf"/>
</dbReference>
<dbReference type="GO" id="GO:0003677">
    <property type="term" value="F:DNA binding"/>
    <property type="evidence" value="ECO:0007669"/>
    <property type="project" value="UniProtKB-UniRule"/>
</dbReference>
<evidence type="ECO:0000313" key="10">
    <source>
        <dbReference type="Proteomes" id="UP001066276"/>
    </source>
</evidence>
<feature type="domain" description="THAP-type" evidence="8">
    <location>
        <begin position="97"/>
        <end position="189"/>
    </location>
</feature>
<accession>A0AAV7PSZ0</accession>
<dbReference type="SUPFAM" id="SSF57716">
    <property type="entry name" value="Glucocorticoid receptor-like (DNA-binding domain)"/>
    <property type="match status" value="2"/>
</dbReference>